<reference evidence="8 9" key="1">
    <citation type="journal article" date="2016" name="Nat. Commun.">
        <title>Thousands of microbial genomes shed light on interconnected biogeochemical processes in an aquifer system.</title>
        <authorList>
            <person name="Anantharaman K."/>
            <person name="Brown C.T."/>
            <person name="Hug L.A."/>
            <person name="Sharon I."/>
            <person name="Castelle C.J."/>
            <person name="Probst A.J."/>
            <person name="Thomas B.C."/>
            <person name="Singh A."/>
            <person name="Wilkins M.J."/>
            <person name="Karaoz U."/>
            <person name="Brodie E.L."/>
            <person name="Williams K.H."/>
            <person name="Hubbard S.S."/>
            <person name="Banfield J.F."/>
        </authorList>
    </citation>
    <scope>NUCLEOTIDE SEQUENCE [LARGE SCALE GENOMIC DNA]</scope>
</reference>
<feature type="transmembrane region" description="Helical" evidence="6">
    <location>
        <begin position="199"/>
        <end position="215"/>
    </location>
</feature>
<organism evidence="8 9">
    <name type="scientific">Candidatus Yanofskybacteria bacterium RIFCSPHIGHO2_01_FULL_39_8b</name>
    <dbReference type="NCBI Taxonomy" id="1802659"/>
    <lineage>
        <taxon>Bacteria</taxon>
        <taxon>Candidatus Yanofskyibacteriota</taxon>
    </lineage>
</organism>
<keyword evidence="4 6" id="KW-0472">Membrane</keyword>
<dbReference type="InterPro" id="IPR011990">
    <property type="entry name" value="TPR-like_helical_dom_sf"/>
</dbReference>
<feature type="transmembrane region" description="Helical" evidence="6">
    <location>
        <begin position="68"/>
        <end position="90"/>
    </location>
</feature>
<dbReference type="PANTHER" id="PTHR37422">
    <property type="entry name" value="TEICHURONIC ACID BIOSYNTHESIS PROTEIN TUAE"/>
    <property type="match status" value="1"/>
</dbReference>
<keyword evidence="2 6" id="KW-0812">Transmembrane</keyword>
<dbReference type="Proteomes" id="UP000177594">
    <property type="component" value="Unassembled WGS sequence"/>
</dbReference>
<keyword evidence="3 6" id="KW-1133">Transmembrane helix</keyword>
<dbReference type="SUPFAM" id="SSF48452">
    <property type="entry name" value="TPR-like"/>
    <property type="match status" value="1"/>
</dbReference>
<feature type="transmembrane region" description="Helical" evidence="6">
    <location>
        <begin position="388"/>
        <end position="407"/>
    </location>
</feature>
<dbReference type="PANTHER" id="PTHR37422:SF13">
    <property type="entry name" value="LIPOPOLYSACCHARIDE BIOSYNTHESIS PROTEIN PA4999-RELATED"/>
    <property type="match status" value="1"/>
</dbReference>
<evidence type="ECO:0000313" key="9">
    <source>
        <dbReference type="Proteomes" id="UP000177594"/>
    </source>
</evidence>
<dbReference type="SMART" id="SM00028">
    <property type="entry name" value="TPR"/>
    <property type="match status" value="5"/>
</dbReference>
<evidence type="ECO:0000256" key="6">
    <source>
        <dbReference type="SAM" id="Phobius"/>
    </source>
</evidence>
<dbReference type="EMBL" id="MGIZ01000008">
    <property type="protein sequence ID" value="OGM99858.1"/>
    <property type="molecule type" value="Genomic_DNA"/>
</dbReference>
<dbReference type="InterPro" id="IPR019734">
    <property type="entry name" value="TPR_rpt"/>
</dbReference>
<evidence type="ECO:0000256" key="2">
    <source>
        <dbReference type="ARBA" id="ARBA00022692"/>
    </source>
</evidence>
<feature type="transmembrane region" description="Helical" evidence="6">
    <location>
        <begin position="352"/>
        <end position="376"/>
    </location>
</feature>
<evidence type="ECO:0000259" key="7">
    <source>
        <dbReference type="Pfam" id="PF04932"/>
    </source>
</evidence>
<gene>
    <name evidence="8" type="ORF">A2817_03185</name>
</gene>
<feature type="transmembrane region" description="Helical" evidence="6">
    <location>
        <begin position="221"/>
        <end position="238"/>
    </location>
</feature>
<dbReference type="Gene3D" id="1.25.40.10">
    <property type="entry name" value="Tetratricopeptide repeat domain"/>
    <property type="match status" value="1"/>
</dbReference>
<feature type="transmembrane region" description="Helical" evidence="6">
    <location>
        <begin position="12"/>
        <end position="32"/>
    </location>
</feature>
<evidence type="ECO:0000256" key="1">
    <source>
        <dbReference type="ARBA" id="ARBA00004141"/>
    </source>
</evidence>
<feature type="transmembrane region" description="Helical" evidence="6">
    <location>
        <begin position="441"/>
        <end position="461"/>
    </location>
</feature>
<proteinExistence type="predicted"/>
<feature type="transmembrane region" description="Helical" evidence="6">
    <location>
        <begin position="38"/>
        <end position="56"/>
    </location>
</feature>
<dbReference type="InterPro" id="IPR007016">
    <property type="entry name" value="O-antigen_ligase-rel_domated"/>
</dbReference>
<feature type="transmembrane region" description="Helical" evidence="6">
    <location>
        <begin position="166"/>
        <end position="187"/>
    </location>
</feature>
<accession>A0A1F8EII2</accession>
<feature type="transmembrane region" description="Helical" evidence="6">
    <location>
        <begin position="245"/>
        <end position="265"/>
    </location>
</feature>
<name>A0A1F8EII2_9BACT</name>
<protein>
    <recommendedName>
        <fullName evidence="7">O-antigen ligase-related domain-containing protein</fullName>
    </recommendedName>
</protein>
<feature type="transmembrane region" description="Helical" evidence="6">
    <location>
        <begin position="413"/>
        <end position="429"/>
    </location>
</feature>
<dbReference type="PROSITE" id="PS50005">
    <property type="entry name" value="TPR"/>
    <property type="match status" value="1"/>
</dbReference>
<dbReference type="InterPro" id="IPR051533">
    <property type="entry name" value="WaaL-like"/>
</dbReference>
<evidence type="ECO:0000313" key="8">
    <source>
        <dbReference type="EMBL" id="OGM99858.1"/>
    </source>
</evidence>
<feature type="transmembrane region" description="Helical" evidence="6">
    <location>
        <begin position="127"/>
        <end position="146"/>
    </location>
</feature>
<evidence type="ECO:0000256" key="5">
    <source>
        <dbReference type="PROSITE-ProRule" id="PRU00339"/>
    </source>
</evidence>
<evidence type="ECO:0000256" key="3">
    <source>
        <dbReference type="ARBA" id="ARBA00022989"/>
    </source>
</evidence>
<dbReference type="GO" id="GO:0016020">
    <property type="term" value="C:membrane"/>
    <property type="evidence" value="ECO:0007669"/>
    <property type="project" value="UniProtKB-SubCell"/>
</dbReference>
<comment type="subcellular location">
    <subcellularLocation>
        <location evidence="1">Membrane</location>
        <topology evidence="1">Multi-pass membrane protein</topology>
    </subcellularLocation>
</comment>
<feature type="domain" description="O-antigen ligase-related" evidence="7">
    <location>
        <begin position="204"/>
        <end position="365"/>
    </location>
</feature>
<feature type="repeat" description="TPR" evidence="5">
    <location>
        <begin position="587"/>
        <end position="620"/>
    </location>
</feature>
<comment type="caution">
    <text evidence="8">The sequence shown here is derived from an EMBL/GenBank/DDBJ whole genome shotgun (WGS) entry which is preliminary data.</text>
</comment>
<dbReference type="AlphaFoldDB" id="A0A1F8EII2"/>
<keyword evidence="5" id="KW-0802">TPR repeat</keyword>
<evidence type="ECO:0000256" key="4">
    <source>
        <dbReference type="ARBA" id="ARBA00023136"/>
    </source>
</evidence>
<feature type="transmembrane region" description="Helical" evidence="6">
    <location>
        <begin position="102"/>
        <end position="120"/>
    </location>
</feature>
<sequence length="740" mass="84911">MKENTLVKILKYGIYITALVPLVIFSDFISPFHFGKVVVFRSIIEILFIFYLILVWRNKSYLSGRSSILGSFFAFTLAFGITTLTSIQLYDSFWGSLERMGGFWSFLHYFIYFSILVSVFRKKEDWLKLIEVALAVGFISALYGFGQKTNIEFFVGSGNRARIFGTIGNAALFSGYELIVTFLSLIFLFRKDVLPVRRIFYGVTFFISSLAILMTAVRGSILGLAVGLFIFLTLYVFISKSRKARLYLVYLIVLIILLFTMSQIFKDSKFIKNSRYLTRITDISLQSYTVQTRFWAWEAGIKGWKDSFKTTVLGWGPENFNIPFSNNFNPKFYIGPGSETLFDRAHNMFVEVLVTMGLVGLFSYLSIFYFALTGLWRKLAKAVRNEFAIYYLGLISLIVAYMIHNFFFFDTSANFILFFTVLGFINFLFMGAPEIAKNQKIYHFQTIICFILLLAVGVLIYKTNIIPSRANYATTRGIVRSWQGDYVGAVDKFKESLDYNTFGSYEYRHRYAQLVFENFSKLKDKKYIFDAINEVQKNSDSRPVDYLPHLYLSRLNILLGKDDPNSEYNDISLAHSNRAIELSPTFVRAYYESGQAYINKKQLDKAAEQFKIAAELNPDVGVSYWYWGMAEAEAGNLDEAAGLLEKALTATYPNSVTHDELLRIIKIYSDRNNFKMLALIYEKLIGLQPKNAEYHASLAYVYSRLGIINEAVKQAKIATELDSSFEAEARAFVQSLGRTW</sequence>
<dbReference type="Pfam" id="PF04932">
    <property type="entry name" value="Wzy_C"/>
    <property type="match status" value="1"/>
</dbReference>